<dbReference type="RefSeq" id="WP_066430860.1">
    <property type="nucleotide sequence ID" value="NZ_CP014227.1"/>
</dbReference>
<dbReference type="Gene3D" id="3.90.1720.10">
    <property type="entry name" value="endopeptidase domain like (from Nostoc punctiforme)"/>
    <property type="match status" value="1"/>
</dbReference>
<protein>
    <recommendedName>
        <fullName evidence="5">NlpC/P60 domain-containing protein</fullName>
    </recommendedName>
</protein>
<dbReference type="KEGG" id="chg:AXF12_10300"/>
<evidence type="ECO:0008006" key="5">
    <source>
        <dbReference type="Google" id="ProtNLM"/>
    </source>
</evidence>
<name>A0AAX2H093_9FLAO</name>
<dbReference type="EMBL" id="LT906449">
    <property type="protein sequence ID" value="SNV15510.1"/>
    <property type="molecule type" value="Genomic_DNA"/>
</dbReference>
<dbReference type="InterPro" id="IPR038765">
    <property type="entry name" value="Papain-like_cys_pep_sf"/>
</dbReference>
<proteinExistence type="predicted"/>
<dbReference type="SUPFAM" id="SSF54001">
    <property type="entry name" value="Cysteine proteinases"/>
    <property type="match status" value="1"/>
</dbReference>
<evidence type="ECO:0000313" key="3">
    <source>
        <dbReference type="Proteomes" id="UP000065822"/>
    </source>
</evidence>
<reference evidence="1 3" key="1">
    <citation type="submission" date="2016-02" db="EMBL/GenBank/DDBJ databases">
        <authorList>
            <person name="Holder M.E."/>
            <person name="Ajami N.J."/>
            <person name="Petrosino J.F."/>
        </authorList>
    </citation>
    <scope>NUCLEOTIDE SEQUENCE [LARGE SCALE GENOMIC DNA]</scope>
    <source>
        <strain evidence="1 3">CCUG 32990</strain>
    </source>
</reference>
<dbReference type="Proteomes" id="UP000215539">
    <property type="component" value="Chromosome 1"/>
</dbReference>
<evidence type="ECO:0000313" key="4">
    <source>
        <dbReference type="Proteomes" id="UP000215539"/>
    </source>
</evidence>
<gene>
    <name evidence="1" type="ORF">AXF12_10300</name>
    <name evidence="2" type="ORF">SAMEA44541418_02096</name>
</gene>
<reference evidence="2 4" key="2">
    <citation type="submission" date="2017-06" db="EMBL/GenBank/DDBJ databases">
        <authorList>
            <consortium name="Pathogen Informatics"/>
        </authorList>
    </citation>
    <scope>NUCLEOTIDE SEQUENCE [LARGE SCALE GENOMIC DNA]</scope>
    <source>
        <strain evidence="2 4">NCTC12947</strain>
    </source>
</reference>
<evidence type="ECO:0000313" key="2">
    <source>
        <dbReference type="EMBL" id="SNV15510.1"/>
    </source>
</evidence>
<accession>A0AAX2H093</accession>
<evidence type="ECO:0000313" key="1">
    <source>
        <dbReference type="EMBL" id="AMD85867.1"/>
    </source>
</evidence>
<dbReference type="Proteomes" id="UP000065822">
    <property type="component" value="Chromosome"/>
</dbReference>
<keyword evidence="3" id="KW-1185">Reference proteome</keyword>
<dbReference type="EMBL" id="CP014227">
    <property type="protein sequence ID" value="AMD85867.1"/>
    <property type="molecule type" value="Genomic_DNA"/>
</dbReference>
<sequence>MLNAEAVTDLDLLKRSYSKEYRDFPNTTAVNLKDNVDTIKPGDLIWFEGHIAIVIGVEGNTVIYSSAEEGKKHPGRGIRWAKFSKKNTNYGTFLYKMIIKMEKIYKEK</sequence>
<organism evidence="2 4">
    <name type="scientific">Capnocytophaga haemolytica</name>
    <dbReference type="NCBI Taxonomy" id="45243"/>
    <lineage>
        <taxon>Bacteria</taxon>
        <taxon>Pseudomonadati</taxon>
        <taxon>Bacteroidota</taxon>
        <taxon>Flavobacteriia</taxon>
        <taxon>Flavobacteriales</taxon>
        <taxon>Flavobacteriaceae</taxon>
        <taxon>Capnocytophaga</taxon>
    </lineage>
</organism>
<dbReference type="AlphaFoldDB" id="A0AAX2H093"/>